<evidence type="ECO:0000256" key="6">
    <source>
        <dbReference type="ARBA" id="ARBA00022679"/>
    </source>
</evidence>
<evidence type="ECO:0000256" key="7">
    <source>
        <dbReference type="ARBA" id="ARBA00039094"/>
    </source>
</evidence>
<dbReference type="EC" id="2.1.1.261" evidence="7"/>
<evidence type="ECO:0000256" key="5">
    <source>
        <dbReference type="ARBA" id="ARBA00022603"/>
    </source>
</evidence>
<organism evidence="10 11">
    <name type="scientific">Fonsecaea multimorphosa CBS 102226</name>
    <dbReference type="NCBI Taxonomy" id="1442371"/>
    <lineage>
        <taxon>Eukaryota</taxon>
        <taxon>Fungi</taxon>
        <taxon>Dikarya</taxon>
        <taxon>Ascomycota</taxon>
        <taxon>Pezizomycotina</taxon>
        <taxon>Eurotiomycetes</taxon>
        <taxon>Chaetothyriomycetidae</taxon>
        <taxon>Chaetothyriales</taxon>
        <taxon>Herpotrichiellaceae</taxon>
        <taxon>Fonsecaea</taxon>
    </lineage>
</organism>
<dbReference type="GeneID" id="27714717"/>
<dbReference type="Proteomes" id="UP000053411">
    <property type="component" value="Unassembled WGS sequence"/>
</dbReference>
<dbReference type="NCBIfam" id="TIGR03439">
    <property type="entry name" value="methyl_EasF"/>
    <property type="match status" value="1"/>
</dbReference>
<dbReference type="GO" id="GO:0009820">
    <property type="term" value="P:alkaloid metabolic process"/>
    <property type="evidence" value="ECO:0007669"/>
    <property type="project" value="UniProtKB-KW"/>
</dbReference>
<dbReference type="InterPro" id="IPR029063">
    <property type="entry name" value="SAM-dependent_MTases_sf"/>
</dbReference>
<evidence type="ECO:0000313" key="11">
    <source>
        <dbReference type="Proteomes" id="UP000053411"/>
    </source>
</evidence>
<sequence>MGSYDENIEHLTADIIDIQSDAEKIELSKDTAISLKARSPSFPSLLLWDEQGLKFFEAVTYASEYYLTNCEIELLKKHTHEIAQRIEAGSIIVELGSGCLRKTKILLQAIDDLRKSVDYYALDLSRCELERTLQEVSPSTFHHVRCHGLLGTYDDGLTWLQQFEVASRPRVVLSLGSTLGSFTRPGAAAFFAGFAKAIDHSVNGAISIEPLMVIGVDGCKNGDRVWPAYNDAESRNDQFIKNALDYANQILGRPIFHQDEWERHGEWNEKLGRHEQYLVPRKDIWFEDRCLKAGEKVFVVSSHKYDEEDRRQLWQGAGLSLIQGWQNPDTEYGLYLLSARGARFS</sequence>
<evidence type="ECO:0000256" key="1">
    <source>
        <dbReference type="ARBA" id="ARBA00005107"/>
    </source>
</evidence>
<feature type="domain" description="Histidine-specific methyltransferase SAM-dependent" evidence="9">
    <location>
        <begin position="29"/>
        <end position="338"/>
    </location>
</feature>
<dbReference type="EMBL" id="KN848082">
    <property type="protein sequence ID" value="KIX95454.1"/>
    <property type="molecule type" value="Genomic_DNA"/>
</dbReference>
<comment type="similarity">
    <text evidence="2">Belongs to the methyltransferase superfamily.</text>
</comment>
<evidence type="ECO:0000256" key="3">
    <source>
        <dbReference type="ARBA" id="ARBA00011738"/>
    </source>
</evidence>
<comment type="subunit">
    <text evidence="3">Homodimer.</text>
</comment>
<keyword evidence="11" id="KW-1185">Reference proteome</keyword>
<comment type="catalytic activity">
    <reaction evidence="8">
        <text>4-(3-methylbut-2-enyl)-L-tryptophan + S-adenosyl-L-methionine = 4-(3-methylbut-2-enyl)-L-abrine + S-adenosyl-L-homocysteine + H(+)</text>
        <dbReference type="Rhea" id="RHEA:34435"/>
        <dbReference type="ChEBI" id="CHEBI:15378"/>
        <dbReference type="ChEBI" id="CHEBI:57856"/>
        <dbReference type="ChEBI" id="CHEBI:58209"/>
        <dbReference type="ChEBI" id="CHEBI:59789"/>
        <dbReference type="ChEBI" id="CHEBI:67248"/>
        <dbReference type="EC" id="2.1.1.261"/>
    </reaction>
</comment>
<proteinExistence type="inferred from homology"/>
<dbReference type="InterPro" id="IPR019257">
    <property type="entry name" value="MeTrfase_dom"/>
</dbReference>
<keyword evidence="6" id="KW-0808">Transferase</keyword>
<evidence type="ECO:0000313" key="10">
    <source>
        <dbReference type="EMBL" id="KIX95454.1"/>
    </source>
</evidence>
<evidence type="ECO:0000256" key="2">
    <source>
        <dbReference type="ARBA" id="ARBA00008361"/>
    </source>
</evidence>
<dbReference type="InterPro" id="IPR017804">
    <property type="entry name" value="MeTrfase_EgtD-like"/>
</dbReference>
<reference evidence="10 11" key="1">
    <citation type="submission" date="2015-01" db="EMBL/GenBank/DDBJ databases">
        <title>The Genome Sequence of Fonsecaea multimorphosa CBS 102226.</title>
        <authorList>
            <consortium name="The Broad Institute Genomics Platform"/>
            <person name="Cuomo C."/>
            <person name="de Hoog S."/>
            <person name="Gorbushina A."/>
            <person name="Stielow B."/>
            <person name="Teixiera M."/>
            <person name="Abouelleil A."/>
            <person name="Chapman S.B."/>
            <person name="Priest M."/>
            <person name="Young S.K."/>
            <person name="Wortman J."/>
            <person name="Nusbaum C."/>
            <person name="Birren B."/>
        </authorList>
    </citation>
    <scope>NUCLEOTIDE SEQUENCE [LARGE SCALE GENOMIC DNA]</scope>
    <source>
        <strain evidence="10 11">CBS 102226</strain>
    </source>
</reference>
<keyword evidence="4" id="KW-0017">Alkaloid metabolism</keyword>
<dbReference type="STRING" id="1442371.A0A0D2JY48"/>
<protein>
    <recommendedName>
        <fullName evidence="7">4-dimethylallyltryptophan N-methyltransferase</fullName>
        <ecNumber evidence="7">2.1.1.261</ecNumber>
    </recommendedName>
</protein>
<comment type="pathway">
    <text evidence="1">Alkaloid biosynthesis; ergot alkaloid biosynthesis.</text>
</comment>
<evidence type="ECO:0000259" key="9">
    <source>
        <dbReference type="Pfam" id="PF10017"/>
    </source>
</evidence>
<dbReference type="PIRSF" id="PIRSF018005">
    <property type="entry name" value="UCP018005"/>
    <property type="match status" value="1"/>
</dbReference>
<keyword evidence="5" id="KW-0489">Methyltransferase</keyword>
<dbReference type="PANTHER" id="PTHR43397:SF1">
    <property type="entry name" value="ERGOTHIONEINE BIOSYNTHESIS PROTEIN 1"/>
    <property type="match status" value="1"/>
</dbReference>
<evidence type="ECO:0000256" key="4">
    <source>
        <dbReference type="ARBA" id="ARBA00022589"/>
    </source>
</evidence>
<dbReference type="AlphaFoldDB" id="A0A0D2JY48"/>
<dbReference type="GO" id="GO:0008168">
    <property type="term" value="F:methyltransferase activity"/>
    <property type="evidence" value="ECO:0007669"/>
    <property type="project" value="UniProtKB-KW"/>
</dbReference>
<accession>A0A0D2JY48</accession>
<dbReference type="Gene3D" id="3.40.50.150">
    <property type="entry name" value="Vaccinia Virus protein VP39"/>
    <property type="match status" value="1"/>
</dbReference>
<dbReference type="GO" id="GO:0032259">
    <property type="term" value="P:methylation"/>
    <property type="evidence" value="ECO:0007669"/>
    <property type="project" value="UniProtKB-KW"/>
</dbReference>
<evidence type="ECO:0000256" key="8">
    <source>
        <dbReference type="ARBA" id="ARBA00049425"/>
    </source>
</evidence>
<dbReference type="PANTHER" id="PTHR43397">
    <property type="entry name" value="ERGOTHIONEINE BIOSYNTHESIS PROTEIN 1"/>
    <property type="match status" value="1"/>
</dbReference>
<dbReference type="OrthoDB" id="659at2759"/>
<gene>
    <name evidence="10" type="ORF">Z520_08971</name>
</gene>
<dbReference type="InterPro" id="IPR017805">
    <property type="entry name" value="SAM_MeTrfase_EasF-type_put"/>
</dbReference>
<dbReference type="InterPro" id="IPR051128">
    <property type="entry name" value="EgtD_Methyltrsf_superfamily"/>
</dbReference>
<dbReference type="VEuPathDB" id="FungiDB:Z520_08971"/>
<dbReference type="RefSeq" id="XP_016629577.1">
    <property type="nucleotide sequence ID" value="XM_016779467.1"/>
</dbReference>
<dbReference type="Pfam" id="PF10017">
    <property type="entry name" value="Methyltransf_33"/>
    <property type="match status" value="1"/>
</dbReference>
<name>A0A0D2JY48_9EURO</name>